<dbReference type="Gene3D" id="3.40.50.300">
    <property type="entry name" value="P-loop containing nucleotide triphosphate hydrolases"/>
    <property type="match status" value="1"/>
</dbReference>
<evidence type="ECO:0000259" key="3">
    <source>
        <dbReference type="Pfam" id="PF01656"/>
    </source>
</evidence>
<dbReference type="Pfam" id="PF01656">
    <property type="entry name" value="CbiA"/>
    <property type="match status" value="1"/>
</dbReference>
<evidence type="ECO:0000313" key="5">
    <source>
        <dbReference type="Proteomes" id="UP000824241"/>
    </source>
</evidence>
<name>A0A9D1DZ33_9FIRM</name>
<dbReference type="GO" id="GO:0005524">
    <property type="term" value="F:ATP binding"/>
    <property type="evidence" value="ECO:0007669"/>
    <property type="project" value="UniProtKB-KW"/>
</dbReference>
<keyword evidence="1" id="KW-0547">Nucleotide-binding</keyword>
<dbReference type="PANTHER" id="PTHR43384">
    <property type="entry name" value="SEPTUM SITE-DETERMINING PROTEIN MIND HOMOLOG, CHLOROPLASTIC-RELATED"/>
    <property type="match status" value="1"/>
</dbReference>
<dbReference type="PANTHER" id="PTHR43384:SF6">
    <property type="entry name" value="SEPTUM SITE-DETERMINING PROTEIN MIND HOMOLOG, CHLOROPLASTIC"/>
    <property type="match status" value="1"/>
</dbReference>
<dbReference type="EMBL" id="DVHA01000318">
    <property type="protein sequence ID" value="HIR61860.1"/>
    <property type="molecule type" value="Genomic_DNA"/>
</dbReference>
<accession>A0A9D1DZ33</accession>
<gene>
    <name evidence="4" type="ORF">IAB37_09830</name>
</gene>
<reference evidence="4" key="2">
    <citation type="journal article" date="2021" name="PeerJ">
        <title>Extensive microbial diversity within the chicken gut microbiome revealed by metagenomics and culture.</title>
        <authorList>
            <person name="Gilroy R."/>
            <person name="Ravi A."/>
            <person name="Getino M."/>
            <person name="Pursley I."/>
            <person name="Horton D.L."/>
            <person name="Alikhan N.F."/>
            <person name="Baker D."/>
            <person name="Gharbi K."/>
            <person name="Hall N."/>
            <person name="Watson M."/>
            <person name="Adriaenssens E.M."/>
            <person name="Foster-Nyarko E."/>
            <person name="Jarju S."/>
            <person name="Secka A."/>
            <person name="Antonio M."/>
            <person name="Oren A."/>
            <person name="Chaudhuri R.R."/>
            <person name="La Ragione R."/>
            <person name="Hildebrand F."/>
            <person name="Pallen M.J."/>
        </authorList>
    </citation>
    <scope>NUCLEOTIDE SEQUENCE</scope>
    <source>
        <strain evidence="4">CHK189-12415</strain>
    </source>
</reference>
<proteinExistence type="predicted"/>
<reference evidence="4" key="1">
    <citation type="submission" date="2020-10" db="EMBL/GenBank/DDBJ databases">
        <authorList>
            <person name="Gilroy R."/>
        </authorList>
    </citation>
    <scope>NUCLEOTIDE SEQUENCE</scope>
    <source>
        <strain evidence="4">CHK189-12415</strain>
    </source>
</reference>
<dbReference type="GO" id="GO:0005829">
    <property type="term" value="C:cytosol"/>
    <property type="evidence" value="ECO:0007669"/>
    <property type="project" value="TreeGrafter"/>
</dbReference>
<protein>
    <submittedName>
        <fullName evidence="4">AAA family ATPase</fullName>
    </submittedName>
</protein>
<dbReference type="SUPFAM" id="SSF52540">
    <property type="entry name" value="P-loop containing nucleoside triphosphate hydrolases"/>
    <property type="match status" value="1"/>
</dbReference>
<dbReference type="GO" id="GO:0016887">
    <property type="term" value="F:ATP hydrolysis activity"/>
    <property type="evidence" value="ECO:0007669"/>
    <property type="project" value="TreeGrafter"/>
</dbReference>
<keyword evidence="2" id="KW-0067">ATP-binding</keyword>
<dbReference type="GO" id="GO:0051782">
    <property type="term" value="P:negative regulation of cell division"/>
    <property type="evidence" value="ECO:0007669"/>
    <property type="project" value="TreeGrafter"/>
</dbReference>
<organism evidence="4 5">
    <name type="scientific">Candidatus Faecivivens stercoravium</name>
    <dbReference type="NCBI Taxonomy" id="2840803"/>
    <lineage>
        <taxon>Bacteria</taxon>
        <taxon>Bacillati</taxon>
        <taxon>Bacillota</taxon>
        <taxon>Clostridia</taxon>
        <taxon>Eubacteriales</taxon>
        <taxon>Oscillospiraceae</taxon>
        <taxon>Oscillospiraceae incertae sedis</taxon>
        <taxon>Candidatus Faecivivens</taxon>
    </lineage>
</organism>
<dbReference type="AlphaFoldDB" id="A0A9D1DZ33"/>
<evidence type="ECO:0000256" key="2">
    <source>
        <dbReference type="ARBA" id="ARBA00022840"/>
    </source>
</evidence>
<dbReference type="InterPro" id="IPR002586">
    <property type="entry name" value="CobQ/CobB/MinD/ParA_Nub-bd_dom"/>
</dbReference>
<dbReference type="InterPro" id="IPR050625">
    <property type="entry name" value="ParA/MinD_ATPase"/>
</dbReference>
<dbReference type="GO" id="GO:0009898">
    <property type="term" value="C:cytoplasmic side of plasma membrane"/>
    <property type="evidence" value="ECO:0007669"/>
    <property type="project" value="TreeGrafter"/>
</dbReference>
<feature type="domain" description="CobQ/CobB/MinD/ParA nucleotide binding" evidence="3">
    <location>
        <begin position="9"/>
        <end position="212"/>
    </location>
</feature>
<evidence type="ECO:0000313" key="4">
    <source>
        <dbReference type="EMBL" id="HIR61860.1"/>
    </source>
</evidence>
<evidence type="ECO:0000256" key="1">
    <source>
        <dbReference type="ARBA" id="ARBA00022741"/>
    </source>
</evidence>
<comment type="caution">
    <text evidence="4">The sequence shown here is derived from an EMBL/GenBank/DDBJ whole genome shotgun (WGS) entry which is preliminary data.</text>
</comment>
<sequence>MAGRRAKVIAVTSGKGGVGKSTLTVSLGIAAASSGKRVLLVELDAGLRGMDIMLGLSGVVYDLGDLLEGRCNINSAIIPSPNVPELYAIVAPVSLKGPILMQDIRLLIDGLRAYFDLIFLDTPAGLGKGVQYACEVSDLALIVATPDPVCVRDGGQVVREMAERGFTAHRLLINRVSRKFIRRQVVRDLDEVIDGVGSQLIGVVPEDPEVTLFSSFGRMPDPRGELQRICKAVCQRLDGQYVPLMIH</sequence>
<dbReference type="Proteomes" id="UP000824241">
    <property type="component" value="Unassembled WGS sequence"/>
</dbReference>
<dbReference type="InterPro" id="IPR027417">
    <property type="entry name" value="P-loop_NTPase"/>
</dbReference>